<dbReference type="Proteomes" id="UP000789860">
    <property type="component" value="Unassembled WGS sequence"/>
</dbReference>
<organism evidence="1 2">
    <name type="scientific">Scutellospora calospora</name>
    <dbReference type="NCBI Taxonomy" id="85575"/>
    <lineage>
        <taxon>Eukaryota</taxon>
        <taxon>Fungi</taxon>
        <taxon>Fungi incertae sedis</taxon>
        <taxon>Mucoromycota</taxon>
        <taxon>Glomeromycotina</taxon>
        <taxon>Glomeromycetes</taxon>
        <taxon>Diversisporales</taxon>
        <taxon>Gigasporaceae</taxon>
        <taxon>Scutellospora</taxon>
    </lineage>
</organism>
<keyword evidence="2" id="KW-1185">Reference proteome</keyword>
<dbReference type="EMBL" id="CAJVPM010017088">
    <property type="protein sequence ID" value="CAG8617990.1"/>
    <property type="molecule type" value="Genomic_DNA"/>
</dbReference>
<proteinExistence type="predicted"/>
<reference evidence="1" key="1">
    <citation type="submission" date="2021-06" db="EMBL/GenBank/DDBJ databases">
        <authorList>
            <person name="Kallberg Y."/>
            <person name="Tangrot J."/>
            <person name="Rosling A."/>
        </authorList>
    </citation>
    <scope>NUCLEOTIDE SEQUENCE</scope>
    <source>
        <strain evidence="1">AU212A</strain>
    </source>
</reference>
<name>A0ACA9N1D6_9GLOM</name>
<protein>
    <submittedName>
        <fullName evidence="1">8073_t:CDS:1</fullName>
    </submittedName>
</protein>
<comment type="caution">
    <text evidence="1">The sequence shown here is derived from an EMBL/GenBank/DDBJ whole genome shotgun (WGS) entry which is preliminary data.</text>
</comment>
<accession>A0ACA9N1D6</accession>
<sequence>MLGIEFEKKAGYGLHLNGFDGSDLNHKGEALYRDFWMVHIVPSDNDKLVLETVDPTTDPFLTTPTKIEARNAQSLTFEFSSISASLSQEKAKHFYRPAFVLSVNNSRNYVSWIWNLKTAGFEGDEYRSPKDIFIRNYRQIRAWKTKQLYDQAKYSAPLPTKVLWSAPPQFKDTVSFEIVIEQRFCSIFKPPTTLLPSRGLVTVVEAVVTLMMQTVKPTKKKKIISWKNTWFWILGLLELFLF</sequence>
<gene>
    <name evidence="1" type="ORF">SCALOS_LOCUS7547</name>
</gene>
<evidence type="ECO:0000313" key="2">
    <source>
        <dbReference type="Proteomes" id="UP000789860"/>
    </source>
</evidence>
<evidence type="ECO:0000313" key="1">
    <source>
        <dbReference type="EMBL" id="CAG8617990.1"/>
    </source>
</evidence>